<evidence type="ECO:0008006" key="4">
    <source>
        <dbReference type="Google" id="ProtNLM"/>
    </source>
</evidence>
<dbReference type="EMBL" id="SJPK01000017">
    <property type="protein sequence ID" value="TWT56081.1"/>
    <property type="molecule type" value="Genomic_DNA"/>
</dbReference>
<accession>A0A5C5X1B2</accession>
<comment type="caution">
    <text evidence="2">The sequence shown here is derived from an EMBL/GenBank/DDBJ whole genome shotgun (WGS) entry which is preliminary data.</text>
</comment>
<evidence type="ECO:0000313" key="2">
    <source>
        <dbReference type="EMBL" id="TWT56081.1"/>
    </source>
</evidence>
<protein>
    <recommendedName>
        <fullName evidence="4">Beta-hexosaminidase bacterial type N-terminal domain-containing protein</fullName>
    </recommendedName>
</protein>
<dbReference type="OrthoDB" id="290558at2"/>
<reference evidence="2 3" key="1">
    <citation type="submission" date="2019-02" db="EMBL/GenBank/DDBJ databases">
        <title>Deep-cultivation of Planctomycetes and their phenomic and genomic characterization uncovers novel biology.</title>
        <authorList>
            <person name="Wiegand S."/>
            <person name="Jogler M."/>
            <person name="Boedeker C."/>
            <person name="Pinto D."/>
            <person name="Vollmers J."/>
            <person name="Rivas-Marin E."/>
            <person name="Kohn T."/>
            <person name="Peeters S.H."/>
            <person name="Heuer A."/>
            <person name="Rast P."/>
            <person name="Oberbeckmann S."/>
            <person name="Bunk B."/>
            <person name="Jeske O."/>
            <person name="Meyerdierks A."/>
            <person name="Storesund J.E."/>
            <person name="Kallscheuer N."/>
            <person name="Luecker S."/>
            <person name="Lage O.M."/>
            <person name="Pohl T."/>
            <person name="Merkel B.J."/>
            <person name="Hornburger P."/>
            <person name="Mueller R.-W."/>
            <person name="Bruemmer F."/>
            <person name="Labrenz M."/>
            <person name="Spormann A.M."/>
            <person name="Op Den Camp H."/>
            <person name="Overmann J."/>
            <person name="Amann R."/>
            <person name="Jetten M.S.M."/>
            <person name="Mascher T."/>
            <person name="Medema M.H."/>
            <person name="Devos D.P."/>
            <person name="Kaster A.-K."/>
            <person name="Ovreas L."/>
            <person name="Rohde M."/>
            <person name="Galperin M.Y."/>
            <person name="Jogler C."/>
        </authorList>
    </citation>
    <scope>NUCLEOTIDE SEQUENCE [LARGE SCALE GENOMIC DNA]</scope>
    <source>
        <strain evidence="2 3">CA85</strain>
    </source>
</reference>
<organism evidence="2 3">
    <name type="scientific">Allorhodopirellula solitaria</name>
    <dbReference type="NCBI Taxonomy" id="2527987"/>
    <lineage>
        <taxon>Bacteria</taxon>
        <taxon>Pseudomonadati</taxon>
        <taxon>Planctomycetota</taxon>
        <taxon>Planctomycetia</taxon>
        <taxon>Pirellulales</taxon>
        <taxon>Pirellulaceae</taxon>
        <taxon>Allorhodopirellula</taxon>
    </lineage>
</organism>
<proteinExistence type="predicted"/>
<name>A0A5C5X1B2_9BACT</name>
<keyword evidence="3" id="KW-1185">Reference proteome</keyword>
<feature type="signal peptide" evidence="1">
    <location>
        <begin position="1"/>
        <end position="23"/>
    </location>
</feature>
<sequence length="174" mass="18924" precursor="true">MRSRIFASVACLCTMVLGGNISAETPRQASSPTWITICKSQSNDRKTSSFDLQVPSGIDFKVIDAIANTLSDRGIDIGRLITRHNIVLEFSTASFMIMRIDGDDLTVAPGSDFPFDATRALTKGLNGLGIHDTTIADPDKLLHRRFSHGDPFFPEFAYDLRGQSASQSGNPFGP</sequence>
<dbReference type="Proteomes" id="UP000318053">
    <property type="component" value="Unassembled WGS sequence"/>
</dbReference>
<feature type="chain" id="PRO_5023117414" description="Beta-hexosaminidase bacterial type N-terminal domain-containing protein" evidence="1">
    <location>
        <begin position="24"/>
        <end position="174"/>
    </location>
</feature>
<evidence type="ECO:0000313" key="3">
    <source>
        <dbReference type="Proteomes" id="UP000318053"/>
    </source>
</evidence>
<dbReference type="AlphaFoldDB" id="A0A5C5X1B2"/>
<dbReference type="RefSeq" id="WP_146393386.1">
    <property type="nucleotide sequence ID" value="NZ_SJPK01000017.1"/>
</dbReference>
<keyword evidence="1" id="KW-0732">Signal</keyword>
<gene>
    <name evidence="2" type="ORF">CA85_45540</name>
</gene>
<evidence type="ECO:0000256" key="1">
    <source>
        <dbReference type="SAM" id="SignalP"/>
    </source>
</evidence>